<dbReference type="OrthoDB" id="3269400at2759"/>
<dbReference type="SUPFAM" id="SSF81383">
    <property type="entry name" value="F-box domain"/>
    <property type="match status" value="1"/>
</dbReference>
<feature type="domain" description="F-box" evidence="1">
    <location>
        <begin position="79"/>
        <end position="130"/>
    </location>
</feature>
<keyword evidence="3" id="KW-1185">Reference proteome</keyword>
<gene>
    <name evidence="2" type="ORF">DFP72DRAFT_927400</name>
</gene>
<reference evidence="2 3" key="1">
    <citation type="submission" date="2020-07" db="EMBL/GenBank/DDBJ databases">
        <title>Comparative genomics of pyrophilous fungi reveals a link between fire events and developmental genes.</title>
        <authorList>
            <consortium name="DOE Joint Genome Institute"/>
            <person name="Steindorff A.S."/>
            <person name="Carver A."/>
            <person name="Calhoun S."/>
            <person name="Stillman K."/>
            <person name="Liu H."/>
            <person name="Lipzen A."/>
            <person name="Pangilinan J."/>
            <person name="Labutti K."/>
            <person name="Bruns T.D."/>
            <person name="Grigoriev I.V."/>
        </authorList>
    </citation>
    <scope>NUCLEOTIDE SEQUENCE [LARGE SCALE GENOMIC DNA]</scope>
    <source>
        <strain evidence="2 3">CBS 144469</strain>
    </source>
</reference>
<evidence type="ECO:0000259" key="1">
    <source>
        <dbReference type="Pfam" id="PF12937"/>
    </source>
</evidence>
<evidence type="ECO:0000313" key="3">
    <source>
        <dbReference type="Proteomes" id="UP000521943"/>
    </source>
</evidence>
<evidence type="ECO:0000313" key="2">
    <source>
        <dbReference type="EMBL" id="KAF6744822.1"/>
    </source>
</evidence>
<protein>
    <recommendedName>
        <fullName evidence="1">F-box domain-containing protein</fullName>
    </recommendedName>
</protein>
<sequence length="183" mass="20568">MTRRVSTSGVKGVDLDAQPNSLASRGLRRRFRRPFRHQRGARSSSSTSMIARQLAFPADCAAKLTEEDRAYRSALSPVRRLPLEVLGEIFKLVVPSFLNASDREMMGNMGRVCQRWRDAFLNVSSLWRGIILGPCLCPVQDTVGAVRRHEEHVYSIRWSIQNPCSPFLAQSPTVSRSAQRAIV</sequence>
<dbReference type="AlphaFoldDB" id="A0A8H6HET3"/>
<dbReference type="InterPro" id="IPR036047">
    <property type="entry name" value="F-box-like_dom_sf"/>
</dbReference>
<proteinExistence type="predicted"/>
<comment type="caution">
    <text evidence="2">The sequence shown here is derived from an EMBL/GenBank/DDBJ whole genome shotgun (WGS) entry which is preliminary data.</text>
</comment>
<name>A0A8H6HET3_9AGAR</name>
<organism evidence="2 3">
    <name type="scientific">Ephemerocybe angulata</name>
    <dbReference type="NCBI Taxonomy" id="980116"/>
    <lineage>
        <taxon>Eukaryota</taxon>
        <taxon>Fungi</taxon>
        <taxon>Dikarya</taxon>
        <taxon>Basidiomycota</taxon>
        <taxon>Agaricomycotina</taxon>
        <taxon>Agaricomycetes</taxon>
        <taxon>Agaricomycetidae</taxon>
        <taxon>Agaricales</taxon>
        <taxon>Agaricineae</taxon>
        <taxon>Psathyrellaceae</taxon>
        <taxon>Ephemerocybe</taxon>
    </lineage>
</organism>
<dbReference type="EMBL" id="JACGCI010000113">
    <property type="protein sequence ID" value="KAF6744822.1"/>
    <property type="molecule type" value="Genomic_DNA"/>
</dbReference>
<dbReference type="Pfam" id="PF12937">
    <property type="entry name" value="F-box-like"/>
    <property type="match status" value="1"/>
</dbReference>
<dbReference type="Gene3D" id="1.20.1280.50">
    <property type="match status" value="1"/>
</dbReference>
<accession>A0A8H6HET3</accession>
<dbReference type="Proteomes" id="UP000521943">
    <property type="component" value="Unassembled WGS sequence"/>
</dbReference>
<dbReference type="InterPro" id="IPR001810">
    <property type="entry name" value="F-box_dom"/>
</dbReference>